<accession>A0A9W9YNJ1</accession>
<feature type="compositionally biased region" description="Basic and acidic residues" evidence="1">
    <location>
        <begin position="94"/>
        <end position="103"/>
    </location>
</feature>
<feature type="compositionally biased region" description="Basic and acidic residues" evidence="1">
    <location>
        <begin position="33"/>
        <end position="44"/>
    </location>
</feature>
<keyword evidence="3" id="KW-1185">Reference proteome</keyword>
<gene>
    <name evidence="2" type="ORF">OS493_018194</name>
</gene>
<feature type="compositionally biased region" description="Basic and acidic residues" evidence="1">
    <location>
        <begin position="138"/>
        <end position="148"/>
    </location>
</feature>
<protein>
    <submittedName>
        <fullName evidence="2">Uncharacterized protein</fullName>
    </submittedName>
</protein>
<comment type="caution">
    <text evidence="2">The sequence shown here is derived from an EMBL/GenBank/DDBJ whole genome shotgun (WGS) entry which is preliminary data.</text>
</comment>
<feature type="region of interest" description="Disordered" evidence="1">
    <location>
        <begin position="71"/>
        <end position="103"/>
    </location>
</feature>
<feature type="region of interest" description="Disordered" evidence="1">
    <location>
        <begin position="128"/>
        <end position="159"/>
    </location>
</feature>
<reference evidence="2" key="1">
    <citation type="submission" date="2023-01" db="EMBL/GenBank/DDBJ databases">
        <title>Genome assembly of the deep-sea coral Lophelia pertusa.</title>
        <authorList>
            <person name="Herrera S."/>
            <person name="Cordes E."/>
        </authorList>
    </citation>
    <scope>NUCLEOTIDE SEQUENCE</scope>
    <source>
        <strain evidence="2">USNM1676648</strain>
        <tissue evidence="2">Polyp</tissue>
    </source>
</reference>
<sequence length="184" mass="21523">MEKLPNRGVKRPICIRRKHREIPSTFESDPEEEVKRPMSDQEEVKRPICIRRKHREILSTFESDPEEGIVERRDCEKVGQTETKNGQHGNKGKIACEPKETEKHMDKSKILKIAKSQNQLDSFGTKLFKRNMQDDDDDKKKSVAKETQQESECSVELTMEDDSEEFNLNDWVGDQMKKLCELEN</sequence>
<organism evidence="2 3">
    <name type="scientific">Desmophyllum pertusum</name>
    <dbReference type="NCBI Taxonomy" id="174260"/>
    <lineage>
        <taxon>Eukaryota</taxon>
        <taxon>Metazoa</taxon>
        <taxon>Cnidaria</taxon>
        <taxon>Anthozoa</taxon>
        <taxon>Hexacorallia</taxon>
        <taxon>Scleractinia</taxon>
        <taxon>Caryophylliina</taxon>
        <taxon>Caryophylliidae</taxon>
        <taxon>Desmophyllum</taxon>
    </lineage>
</organism>
<evidence type="ECO:0000313" key="2">
    <source>
        <dbReference type="EMBL" id="KAJ7360201.1"/>
    </source>
</evidence>
<dbReference type="Proteomes" id="UP001163046">
    <property type="component" value="Unassembled WGS sequence"/>
</dbReference>
<feature type="region of interest" description="Disordered" evidence="1">
    <location>
        <begin position="20"/>
        <end position="44"/>
    </location>
</feature>
<dbReference type="AlphaFoldDB" id="A0A9W9YNJ1"/>
<dbReference type="EMBL" id="MU827311">
    <property type="protein sequence ID" value="KAJ7360201.1"/>
    <property type="molecule type" value="Genomic_DNA"/>
</dbReference>
<proteinExistence type="predicted"/>
<evidence type="ECO:0000313" key="3">
    <source>
        <dbReference type="Proteomes" id="UP001163046"/>
    </source>
</evidence>
<name>A0A9W9YNJ1_9CNID</name>
<evidence type="ECO:0000256" key="1">
    <source>
        <dbReference type="SAM" id="MobiDB-lite"/>
    </source>
</evidence>